<evidence type="ECO:0000259" key="1">
    <source>
        <dbReference type="PROSITE" id="PS50097"/>
    </source>
</evidence>
<dbReference type="SUPFAM" id="SSF54695">
    <property type="entry name" value="POZ domain"/>
    <property type="match status" value="1"/>
</dbReference>
<evidence type="ECO:0000259" key="2">
    <source>
        <dbReference type="PROSITE" id="PS50144"/>
    </source>
</evidence>
<dbReference type="Pfam" id="PF00651">
    <property type="entry name" value="BTB"/>
    <property type="match status" value="1"/>
</dbReference>
<evidence type="ECO:0000313" key="3">
    <source>
        <dbReference type="EMBL" id="GMR54575.1"/>
    </source>
</evidence>
<comment type="caution">
    <text evidence="3">The sequence shown here is derived from an EMBL/GenBank/DDBJ whole genome shotgun (WGS) entry which is preliminary data.</text>
</comment>
<gene>
    <name evidence="3" type="ORF">PMAYCL1PPCAC_24770</name>
</gene>
<dbReference type="PROSITE" id="PS50097">
    <property type="entry name" value="BTB"/>
    <property type="match status" value="1"/>
</dbReference>
<protein>
    <recommendedName>
        <fullName evidence="5">BTB domain-containing protein</fullName>
    </recommendedName>
</protein>
<proteinExistence type="predicted"/>
<keyword evidence="4" id="KW-1185">Reference proteome</keyword>
<accession>A0AAN5D1X0</accession>
<dbReference type="AlphaFoldDB" id="A0AAN5D1X0"/>
<evidence type="ECO:0008006" key="5">
    <source>
        <dbReference type="Google" id="ProtNLM"/>
    </source>
</evidence>
<dbReference type="Gene3D" id="3.30.710.10">
    <property type="entry name" value="Potassium Channel Kv1.1, Chain A"/>
    <property type="match status" value="1"/>
</dbReference>
<organism evidence="3 4">
    <name type="scientific">Pristionchus mayeri</name>
    <dbReference type="NCBI Taxonomy" id="1317129"/>
    <lineage>
        <taxon>Eukaryota</taxon>
        <taxon>Metazoa</taxon>
        <taxon>Ecdysozoa</taxon>
        <taxon>Nematoda</taxon>
        <taxon>Chromadorea</taxon>
        <taxon>Rhabditida</taxon>
        <taxon>Rhabditina</taxon>
        <taxon>Diplogasteromorpha</taxon>
        <taxon>Diplogasteroidea</taxon>
        <taxon>Neodiplogasteridae</taxon>
        <taxon>Pristionchus</taxon>
    </lineage>
</organism>
<reference evidence="4" key="1">
    <citation type="submission" date="2022-10" db="EMBL/GenBank/DDBJ databases">
        <title>Genome assembly of Pristionchus species.</title>
        <authorList>
            <person name="Yoshida K."/>
            <person name="Sommer R.J."/>
        </authorList>
    </citation>
    <scope>NUCLEOTIDE SEQUENCE [LARGE SCALE GENOMIC DNA]</scope>
    <source>
        <strain evidence="4">RS5460</strain>
    </source>
</reference>
<feature type="domain" description="BTB" evidence="1">
    <location>
        <begin position="55"/>
        <end position="122"/>
    </location>
</feature>
<name>A0AAN5D1X0_9BILA</name>
<dbReference type="SMART" id="SM00225">
    <property type="entry name" value="BTB"/>
    <property type="match status" value="1"/>
</dbReference>
<dbReference type="Proteomes" id="UP001328107">
    <property type="component" value="Unassembled WGS sequence"/>
</dbReference>
<dbReference type="InterPro" id="IPR002083">
    <property type="entry name" value="MATH/TRAF_dom"/>
</dbReference>
<feature type="domain" description="MATH" evidence="2">
    <location>
        <begin position="1"/>
        <end position="31"/>
    </location>
</feature>
<dbReference type="InterPro" id="IPR000210">
    <property type="entry name" value="BTB/POZ_dom"/>
</dbReference>
<sequence length="216" mass="24713">MGYTNFSELNETIDEGEGFIQGNKLTVQVDFKLLNIVGLKKFRRMDFTDPSGPTNDVSLVIEGEKVYVNKGHLSVHSPVFCSMFYGDFVERSQNEIELKDVDRKEFIEMLHVIYPPSKKITEANLGYLLKLGDRFEVEVVVDQIEKFLIKSTKFSLAAKLVIADQYRLFGLQGHCLDRLTSVRKVTDLSNSEESNNFSSHLKSVLFDKIVELNKFE</sequence>
<dbReference type="EMBL" id="BTRK01000005">
    <property type="protein sequence ID" value="GMR54575.1"/>
    <property type="molecule type" value="Genomic_DNA"/>
</dbReference>
<dbReference type="PROSITE" id="PS50144">
    <property type="entry name" value="MATH"/>
    <property type="match status" value="1"/>
</dbReference>
<evidence type="ECO:0000313" key="4">
    <source>
        <dbReference type="Proteomes" id="UP001328107"/>
    </source>
</evidence>
<dbReference type="CDD" id="cd18186">
    <property type="entry name" value="BTB_POZ_ZBTB_KLHL-like"/>
    <property type="match status" value="1"/>
</dbReference>
<dbReference type="PANTHER" id="PTHR47022">
    <property type="entry name" value="BTB AND MATH DOMAIN-CONTAINING PROTEIN 36-RELATED"/>
    <property type="match status" value="1"/>
</dbReference>
<dbReference type="InterPro" id="IPR011333">
    <property type="entry name" value="SKP1/BTB/POZ_sf"/>
</dbReference>
<dbReference type="PANTHER" id="PTHR47022:SF1">
    <property type="entry name" value="BTB AND MATH DOMAIN-CONTAINING PROTEIN 36-RELATED"/>
    <property type="match status" value="1"/>
</dbReference>